<sequence length="110" mass="12001">MQTLGENKNILLSNLRPSSFSFSSFSSSSFSSSSSSNLFPTRHSLYVLTSLPCRPVALACTVCCTISMAFAHGAGNYVFILFDDFSGNIPLLIVAFFECVSVSYVYGLRR</sequence>
<protein>
    <submittedName>
        <fullName evidence="9">Sodium-and chloride-dependent transporter XTRP3</fullName>
    </submittedName>
</protein>
<evidence type="ECO:0000256" key="1">
    <source>
        <dbReference type="ARBA" id="ARBA00004141"/>
    </source>
</evidence>
<proteinExistence type="inferred from homology"/>
<keyword evidence="4 8" id="KW-0812">Transmembrane</keyword>
<evidence type="ECO:0000256" key="8">
    <source>
        <dbReference type="SAM" id="Phobius"/>
    </source>
</evidence>
<name>A0A5B7K2F4_PORTR</name>
<keyword evidence="6 8" id="KW-1133">Transmembrane helix</keyword>
<evidence type="ECO:0000256" key="7">
    <source>
        <dbReference type="ARBA" id="ARBA00023136"/>
    </source>
</evidence>
<comment type="subcellular location">
    <subcellularLocation>
        <location evidence="1">Membrane</location>
        <topology evidence="1">Multi-pass membrane protein</topology>
    </subcellularLocation>
</comment>
<dbReference type="PANTHER" id="PTHR11616:SF182">
    <property type="entry name" value="TRANSPORTER"/>
    <property type="match status" value="1"/>
</dbReference>
<dbReference type="AlphaFoldDB" id="A0A5B7K2F4"/>
<evidence type="ECO:0000256" key="2">
    <source>
        <dbReference type="ARBA" id="ARBA00006459"/>
    </source>
</evidence>
<comment type="similarity">
    <text evidence="2">Belongs to the sodium:neurotransmitter symporter (SNF) (TC 2.A.22) family.</text>
</comment>
<gene>
    <name evidence="9" type="primary">SLC6A20</name>
    <name evidence="9" type="ORF">E2C01_095010</name>
</gene>
<feature type="transmembrane region" description="Helical" evidence="8">
    <location>
        <begin position="56"/>
        <end position="82"/>
    </location>
</feature>
<evidence type="ECO:0000256" key="3">
    <source>
        <dbReference type="ARBA" id="ARBA00022448"/>
    </source>
</evidence>
<dbReference type="Pfam" id="PF00209">
    <property type="entry name" value="SNF"/>
    <property type="match status" value="1"/>
</dbReference>
<dbReference type="InterPro" id="IPR037272">
    <property type="entry name" value="SNS_sf"/>
</dbReference>
<organism evidence="9 10">
    <name type="scientific">Portunus trituberculatus</name>
    <name type="common">Swimming crab</name>
    <name type="synonym">Neptunus trituberculatus</name>
    <dbReference type="NCBI Taxonomy" id="210409"/>
    <lineage>
        <taxon>Eukaryota</taxon>
        <taxon>Metazoa</taxon>
        <taxon>Ecdysozoa</taxon>
        <taxon>Arthropoda</taxon>
        <taxon>Crustacea</taxon>
        <taxon>Multicrustacea</taxon>
        <taxon>Malacostraca</taxon>
        <taxon>Eumalacostraca</taxon>
        <taxon>Eucarida</taxon>
        <taxon>Decapoda</taxon>
        <taxon>Pleocyemata</taxon>
        <taxon>Brachyura</taxon>
        <taxon>Eubrachyura</taxon>
        <taxon>Portunoidea</taxon>
        <taxon>Portunidae</taxon>
        <taxon>Portuninae</taxon>
        <taxon>Portunus</taxon>
    </lineage>
</organism>
<keyword evidence="3" id="KW-0813">Transport</keyword>
<dbReference type="PANTHER" id="PTHR11616">
    <property type="entry name" value="SODIUM/CHLORIDE DEPENDENT TRANSPORTER"/>
    <property type="match status" value="1"/>
</dbReference>
<accession>A0A5B7K2F4</accession>
<dbReference type="SUPFAM" id="SSF161070">
    <property type="entry name" value="SNF-like"/>
    <property type="match status" value="1"/>
</dbReference>
<feature type="transmembrane region" description="Helical" evidence="8">
    <location>
        <begin position="88"/>
        <end position="108"/>
    </location>
</feature>
<evidence type="ECO:0000313" key="9">
    <source>
        <dbReference type="EMBL" id="MPC99587.1"/>
    </source>
</evidence>
<comment type="caution">
    <text evidence="9">The sequence shown here is derived from an EMBL/GenBank/DDBJ whole genome shotgun (WGS) entry which is preliminary data.</text>
</comment>
<reference evidence="9 10" key="1">
    <citation type="submission" date="2019-05" db="EMBL/GenBank/DDBJ databases">
        <title>Another draft genome of Portunus trituberculatus and its Hox gene families provides insights of decapod evolution.</title>
        <authorList>
            <person name="Jeong J.-H."/>
            <person name="Song I."/>
            <person name="Kim S."/>
            <person name="Choi T."/>
            <person name="Kim D."/>
            <person name="Ryu S."/>
            <person name="Kim W."/>
        </authorList>
    </citation>
    <scope>NUCLEOTIDE SEQUENCE [LARGE SCALE GENOMIC DNA]</scope>
    <source>
        <tissue evidence="9">Muscle</tissue>
    </source>
</reference>
<keyword evidence="10" id="KW-1185">Reference proteome</keyword>
<dbReference type="GO" id="GO:0005886">
    <property type="term" value="C:plasma membrane"/>
    <property type="evidence" value="ECO:0007669"/>
    <property type="project" value="TreeGrafter"/>
</dbReference>
<dbReference type="GO" id="GO:0006865">
    <property type="term" value="P:amino acid transport"/>
    <property type="evidence" value="ECO:0007669"/>
    <property type="project" value="TreeGrafter"/>
</dbReference>
<keyword evidence="5" id="KW-0769">Symport</keyword>
<evidence type="ECO:0000256" key="6">
    <source>
        <dbReference type="ARBA" id="ARBA00022989"/>
    </source>
</evidence>
<dbReference type="InterPro" id="IPR000175">
    <property type="entry name" value="Na/ntran_symport"/>
</dbReference>
<dbReference type="OrthoDB" id="6581954at2759"/>
<dbReference type="EMBL" id="VSRR010118997">
    <property type="protein sequence ID" value="MPC99587.1"/>
    <property type="molecule type" value="Genomic_DNA"/>
</dbReference>
<dbReference type="Proteomes" id="UP000324222">
    <property type="component" value="Unassembled WGS sequence"/>
</dbReference>
<evidence type="ECO:0000256" key="5">
    <source>
        <dbReference type="ARBA" id="ARBA00022847"/>
    </source>
</evidence>
<evidence type="ECO:0000256" key="4">
    <source>
        <dbReference type="ARBA" id="ARBA00022692"/>
    </source>
</evidence>
<keyword evidence="7 8" id="KW-0472">Membrane</keyword>
<evidence type="ECO:0000313" key="10">
    <source>
        <dbReference type="Proteomes" id="UP000324222"/>
    </source>
</evidence>
<dbReference type="GO" id="GO:0035725">
    <property type="term" value="P:sodium ion transmembrane transport"/>
    <property type="evidence" value="ECO:0007669"/>
    <property type="project" value="TreeGrafter"/>
</dbReference>
<dbReference type="GO" id="GO:0015293">
    <property type="term" value="F:symporter activity"/>
    <property type="evidence" value="ECO:0007669"/>
    <property type="project" value="UniProtKB-KW"/>
</dbReference>